<organism evidence="1 2">
    <name type="scientific">Zophobas morio</name>
    <dbReference type="NCBI Taxonomy" id="2755281"/>
    <lineage>
        <taxon>Eukaryota</taxon>
        <taxon>Metazoa</taxon>
        <taxon>Ecdysozoa</taxon>
        <taxon>Arthropoda</taxon>
        <taxon>Hexapoda</taxon>
        <taxon>Insecta</taxon>
        <taxon>Pterygota</taxon>
        <taxon>Neoptera</taxon>
        <taxon>Endopterygota</taxon>
        <taxon>Coleoptera</taxon>
        <taxon>Polyphaga</taxon>
        <taxon>Cucujiformia</taxon>
        <taxon>Tenebrionidae</taxon>
        <taxon>Zophobas</taxon>
    </lineage>
</organism>
<gene>
    <name evidence="1" type="ORF">Zmor_006456</name>
</gene>
<proteinExistence type="predicted"/>
<protein>
    <submittedName>
        <fullName evidence="1">Uncharacterized protein</fullName>
    </submittedName>
</protein>
<accession>A0AA38ITR2</accession>
<dbReference type="AlphaFoldDB" id="A0AA38ITR2"/>
<evidence type="ECO:0000313" key="2">
    <source>
        <dbReference type="Proteomes" id="UP001168821"/>
    </source>
</evidence>
<dbReference type="EMBL" id="JALNTZ010000002">
    <property type="protein sequence ID" value="KAJ3662095.1"/>
    <property type="molecule type" value="Genomic_DNA"/>
</dbReference>
<evidence type="ECO:0000313" key="1">
    <source>
        <dbReference type="EMBL" id="KAJ3662095.1"/>
    </source>
</evidence>
<sequence>MTNLWDEATCEGLQYNFFYIAARELVWKGNEAGSPLVSFFRDEAEKGGELSGQLEYNPVFSKNRQGSSHLLNDSKWLISNKESPDICHVDYLKNFY</sequence>
<dbReference type="Proteomes" id="UP001168821">
    <property type="component" value="Unassembled WGS sequence"/>
</dbReference>
<comment type="caution">
    <text evidence="1">The sequence shown here is derived from an EMBL/GenBank/DDBJ whole genome shotgun (WGS) entry which is preliminary data.</text>
</comment>
<reference evidence="1" key="1">
    <citation type="journal article" date="2023" name="G3 (Bethesda)">
        <title>Whole genome assemblies of Zophobas morio and Tenebrio molitor.</title>
        <authorList>
            <person name="Kaur S."/>
            <person name="Stinson S.A."/>
            <person name="diCenzo G.C."/>
        </authorList>
    </citation>
    <scope>NUCLEOTIDE SEQUENCE</scope>
    <source>
        <strain evidence="1">QUZm001</strain>
    </source>
</reference>
<keyword evidence="2" id="KW-1185">Reference proteome</keyword>
<name>A0AA38ITR2_9CUCU</name>